<sequence>MCSIATHLSFLHVSSSDGVLLPTVSGPCRWVECFVLSSHCQLILAFQKHFLYVFHTYFRLQEVLITESVLQNSFMPSVVVALSHPFQKCAPKCRFALREASYAKKRICRSC</sequence>
<evidence type="ECO:0000313" key="3">
    <source>
        <dbReference type="WBParaSite" id="L893_g1072.t1"/>
    </source>
</evidence>
<evidence type="ECO:0000256" key="1">
    <source>
        <dbReference type="SAM" id="SignalP"/>
    </source>
</evidence>
<dbReference type="Proteomes" id="UP000095287">
    <property type="component" value="Unplaced"/>
</dbReference>
<evidence type="ECO:0000313" key="2">
    <source>
        <dbReference type="Proteomes" id="UP000095287"/>
    </source>
</evidence>
<dbReference type="AlphaFoldDB" id="A0A1I7XXX8"/>
<accession>A0A1I7XXX8</accession>
<keyword evidence="1" id="KW-0732">Signal</keyword>
<organism evidence="2 3">
    <name type="scientific">Steinernema glaseri</name>
    <dbReference type="NCBI Taxonomy" id="37863"/>
    <lineage>
        <taxon>Eukaryota</taxon>
        <taxon>Metazoa</taxon>
        <taxon>Ecdysozoa</taxon>
        <taxon>Nematoda</taxon>
        <taxon>Chromadorea</taxon>
        <taxon>Rhabditida</taxon>
        <taxon>Tylenchina</taxon>
        <taxon>Panagrolaimomorpha</taxon>
        <taxon>Strongyloidoidea</taxon>
        <taxon>Steinernematidae</taxon>
        <taxon>Steinernema</taxon>
    </lineage>
</organism>
<feature type="chain" id="PRO_5009311621" evidence="1">
    <location>
        <begin position="17"/>
        <end position="111"/>
    </location>
</feature>
<protein>
    <submittedName>
        <fullName evidence="3">Secreted protein</fullName>
    </submittedName>
</protein>
<feature type="signal peptide" evidence="1">
    <location>
        <begin position="1"/>
        <end position="16"/>
    </location>
</feature>
<dbReference type="WBParaSite" id="L893_g1072.t1">
    <property type="protein sequence ID" value="L893_g1072.t1"/>
    <property type="gene ID" value="L893_g1072"/>
</dbReference>
<name>A0A1I7XXX8_9BILA</name>
<proteinExistence type="predicted"/>
<keyword evidence="2" id="KW-1185">Reference proteome</keyword>
<reference evidence="3" key="1">
    <citation type="submission" date="2016-11" db="UniProtKB">
        <authorList>
            <consortium name="WormBaseParasite"/>
        </authorList>
    </citation>
    <scope>IDENTIFICATION</scope>
</reference>